<evidence type="ECO:0000313" key="2">
    <source>
        <dbReference type="EMBL" id="KAF1934829.1"/>
    </source>
</evidence>
<protein>
    <submittedName>
        <fullName evidence="2">Uncharacterized protein</fullName>
    </submittedName>
</protein>
<name>A0A6A5S508_9PLEO</name>
<sequence>MVGAIAVIASIVHLYALWVLLLSQIEINIAIISASAPALRPLFSLAFTGSSYGQSKKHPSDYGNGPGSKVFPRSHRARSNGQMELSYFAENDRTVKNKIGVGVTQGTSEEFILGSDDITKTVDLGVDEDFTKVQMRGESKLQDA</sequence>
<proteinExistence type="predicted"/>
<dbReference type="OrthoDB" id="3934549at2759"/>
<evidence type="ECO:0000256" key="1">
    <source>
        <dbReference type="SAM" id="MobiDB-lite"/>
    </source>
</evidence>
<organism evidence="2 3">
    <name type="scientific">Clathrospora elynae</name>
    <dbReference type="NCBI Taxonomy" id="706981"/>
    <lineage>
        <taxon>Eukaryota</taxon>
        <taxon>Fungi</taxon>
        <taxon>Dikarya</taxon>
        <taxon>Ascomycota</taxon>
        <taxon>Pezizomycotina</taxon>
        <taxon>Dothideomycetes</taxon>
        <taxon>Pleosporomycetidae</taxon>
        <taxon>Pleosporales</taxon>
        <taxon>Diademaceae</taxon>
        <taxon>Clathrospora</taxon>
    </lineage>
</organism>
<reference evidence="2" key="1">
    <citation type="journal article" date="2020" name="Stud. Mycol.">
        <title>101 Dothideomycetes genomes: a test case for predicting lifestyles and emergence of pathogens.</title>
        <authorList>
            <person name="Haridas S."/>
            <person name="Albert R."/>
            <person name="Binder M."/>
            <person name="Bloem J."/>
            <person name="Labutti K."/>
            <person name="Salamov A."/>
            <person name="Andreopoulos B."/>
            <person name="Baker S."/>
            <person name="Barry K."/>
            <person name="Bills G."/>
            <person name="Bluhm B."/>
            <person name="Cannon C."/>
            <person name="Castanera R."/>
            <person name="Culley D."/>
            <person name="Daum C."/>
            <person name="Ezra D."/>
            <person name="Gonzalez J."/>
            <person name="Henrissat B."/>
            <person name="Kuo A."/>
            <person name="Liang C."/>
            <person name="Lipzen A."/>
            <person name="Lutzoni F."/>
            <person name="Magnuson J."/>
            <person name="Mondo S."/>
            <person name="Nolan M."/>
            <person name="Ohm R."/>
            <person name="Pangilinan J."/>
            <person name="Park H.-J."/>
            <person name="Ramirez L."/>
            <person name="Alfaro M."/>
            <person name="Sun H."/>
            <person name="Tritt A."/>
            <person name="Yoshinaga Y."/>
            <person name="Zwiers L.-H."/>
            <person name="Turgeon B."/>
            <person name="Goodwin S."/>
            <person name="Spatafora J."/>
            <person name="Crous P."/>
            <person name="Grigoriev I."/>
        </authorList>
    </citation>
    <scope>NUCLEOTIDE SEQUENCE</scope>
    <source>
        <strain evidence="2">CBS 161.51</strain>
    </source>
</reference>
<dbReference type="AlphaFoldDB" id="A0A6A5S508"/>
<accession>A0A6A5S508</accession>
<dbReference type="Proteomes" id="UP000800038">
    <property type="component" value="Unassembled WGS sequence"/>
</dbReference>
<evidence type="ECO:0000313" key="3">
    <source>
        <dbReference type="Proteomes" id="UP000800038"/>
    </source>
</evidence>
<gene>
    <name evidence="2" type="ORF">EJ02DRAFT_471618</name>
</gene>
<dbReference type="InterPro" id="IPR052337">
    <property type="entry name" value="SAT4-like"/>
</dbReference>
<dbReference type="PANTHER" id="PTHR33048">
    <property type="entry name" value="PTH11-LIKE INTEGRAL MEMBRANE PROTEIN (AFU_ORTHOLOGUE AFUA_5G11245)"/>
    <property type="match status" value="1"/>
</dbReference>
<dbReference type="PANTHER" id="PTHR33048:SF123">
    <property type="entry name" value="INTEGRAL MEMBRANE PROTEIN"/>
    <property type="match status" value="1"/>
</dbReference>
<keyword evidence="3" id="KW-1185">Reference proteome</keyword>
<dbReference type="EMBL" id="ML976363">
    <property type="protein sequence ID" value="KAF1934829.1"/>
    <property type="molecule type" value="Genomic_DNA"/>
</dbReference>
<feature type="region of interest" description="Disordered" evidence="1">
    <location>
        <begin position="51"/>
        <end position="75"/>
    </location>
</feature>